<accession>A0A831WGJ8</accession>
<dbReference type="GO" id="GO:0016887">
    <property type="term" value="F:ATP hydrolysis activity"/>
    <property type="evidence" value="ECO:0007669"/>
    <property type="project" value="TreeGrafter"/>
</dbReference>
<reference evidence="3" key="1">
    <citation type="journal article" date="2020" name="mSystems">
        <title>Genome- and Community-Level Interaction Insights into Carbon Utilization and Element Cycling Functions of Hydrothermarchaeota in Hydrothermal Sediment.</title>
        <authorList>
            <person name="Zhou Z."/>
            <person name="Liu Y."/>
            <person name="Xu W."/>
            <person name="Pan J."/>
            <person name="Luo Z.H."/>
            <person name="Li M."/>
        </authorList>
    </citation>
    <scope>NUCLEOTIDE SEQUENCE [LARGE SCALE GENOMIC DNA]</scope>
    <source>
        <strain evidence="3">HyVt-458</strain>
    </source>
</reference>
<dbReference type="PIRSF" id="PIRSF003092">
    <property type="entry name" value="MinD"/>
    <property type="match status" value="1"/>
</dbReference>
<evidence type="ECO:0000256" key="2">
    <source>
        <dbReference type="ARBA" id="ARBA00022840"/>
    </source>
</evidence>
<dbReference type="GO" id="GO:0005524">
    <property type="term" value="F:ATP binding"/>
    <property type="evidence" value="ECO:0007669"/>
    <property type="project" value="UniProtKB-KW"/>
</dbReference>
<keyword evidence="2" id="KW-0067">ATP-binding</keyword>
<dbReference type="GO" id="GO:0009898">
    <property type="term" value="C:cytoplasmic side of plasma membrane"/>
    <property type="evidence" value="ECO:0007669"/>
    <property type="project" value="TreeGrafter"/>
</dbReference>
<keyword evidence="1" id="KW-0547">Nucleotide-binding</keyword>
<dbReference type="FunFam" id="3.40.50.300:FF:000158">
    <property type="entry name" value="Site-determining protein"/>
    <property type="match status" value="1"/>
</dbReference>
<dbReference type="GO" id="GO:0005829">
    <property type="term" value="C:cytosol"/>
    <property type="evidence" value="ECO:0007669"/>
    <property type="project" value="TreeGrafter"/>
</dbReference>
<comment type="caution">
    <text evidence="3">The sequence shown here is derived from an EMBL/GenBank/DDBJ whole genome shotgun (WGS) entry which is preliminary data.</text>
</comment>
<dbReference type="InterPro" id="IPR033756">
    <property type="entry name" value="YlxH/NBP35"/>
</dbReference>
<dbReference type="InterPro" id="IPR025501">
    <property type="entry name" value="MinD_FleN"/>
</dbReference>
<dbReference type="AlphaFoldDB" id="A0A831WGJ8"/>
<name>A0A831WGJ8_9GAMM</name>
<dbReference type="EMBL" id="DRLF01000429">
    <property type="protein sequence ID" value="HEC07671.1"/>
    <property type="molecule type" value="Genomic_DNA"/>
</dbReference>
<dbReference type="SUPFAM" id="SSF52540">
    <property type="entry name" value="P-loop containing nucleoside triphosphate hydrolases"/>
    <property type="match status" value="1"/>
</dbReference>
<organism evidence="3">
    <name type="scientific">Thiolapillus brandeum</name>
    <dbReference type="NCBI Taxonomy" id="1076588"/>
    <lineage>
        <taxon>Bacteria</taxon>
        <taxon>Pseudomonadati</taxon>
        <taxon>Pseudomonadota</taxon>
        <taxon>Gammaproteobacteria</taxon>
        <taxon>Chromatiales</taxon>
        <taxon>Sedimenticolaceae</taxon>
        <taxon>Thiolapillus</taxon>
    </lineage>
</organism>
<sequence length="279" mass="29799">MSQPKPVKTIAITGGKGGVGKTNVAVNVSMALAANGHKVMLLDADFGLANVDVQLGLSPEYDLSHLIAGERNLEEIIVDGPRGIKIIPASSGIASMADLTQLEHAGVIRAFSELSYDVDYLIVDTAAGISNAVVSFCRASHDVIVVVCDEPASITDAYALIKVLNREHGVDHFHVLANMARSAREGHELYNKLALAADHFLDATLSFLGVVPADERLRKAVQQQHAVVDLYPGSQSARAFKKIAADVEKWPGAQSAGGQLEFFVERLINTEQELLGVLP</sequence>
<dbReference type="InterPro" id="IPR033875">
    <property type="entry name" value="FlhG"/>
</dbReference>
<protein>
    <submittedName>
        <fullName evidence="3">MinD/ParA family protein</fullName>
    </submittedName>
</protein>
<dbReference type="CDD" id="cd02038">
    <property type="entry name" value="FlhG-like"/>
    <property type="match status" value="1"/>
</dbReference>
<evidence type="ECO:0000313" key="3">
    <source>
        <dbReference type="EMBL" id="HEC07671.1"/>
    </source>
</evidence>
<dbReference type="GO" id="GO:0051782">
    <property type="term" value="P:negative regulation of cell division"/>
    <property type="evidence" value="ECO:0007669"/>
    <property type="project" value="TreeGrafter"/>
</dbReference>
<dbReference type="Pfam" id="PF10609">
    <property type="entry name" value="ParA"/>
    <property type="match status" value="1"/>
</dbReference>
<dbReference type="PANTHER" id="PTHR43384">
    <property type="entry name" value="SEPTUM SITE-DETERMINING PROTEIN MIND HOMOLOG, CHLOROPLASTIC-RELATED"/>
    <property type="match status" value="1"/>
</dbReference>
<gene>
    <name evidence="3" type="ORF">ENJ12_12510</name>
</gene>
<dbReference type="Gene3D" id="3.40.50.300">
    <property type="entry name" value="P-loop containing nucleotide triphosphate hydrolases"/>
    <property type="match status" value="1"/>
</dbReference>
<proteinExistence type="predicted"/>
<dbReference type="InterPro" id="IPR027417">
    <property type="entry name" value="P-loop_NTPase"/>
</dbReference>
<dbReference type="InterPro" id="IPR050625">
    <property type="entry name" value="ParA/MinD_ATPase"/>
</dbReference>
<dbReference type="PANTHER" id="PTHR43384:SF4">
    <property type="entry name" value="CELLULOSE BIOSYNTHESIS PROTEIN BCSQ-RELATED"/>
    <property type="match status" value="1"/>
</dbReference>
<dbReference type="Proteomes" id="UP000886339">
    <property type="component" value="Unassembled WGS sequence"/>
</dbReference>
<evidence type="ECO:0000256" key="1">
    <source>
        <dbReference type="ARBA" id="ARBA00022741"/>
    </source>
</evidence>